<dbReference type="Gene3D" id="3.40.640.10">
    <property type="entry name" value="Type I PLP-dependent aspartate aminotransferase-like (Major domain)"/>
    <property type="match status" value="1"/>
</dbReference>
<reference evidence="7 8" key="1">
    <citation type="submission" date="2018-06" db="EMBL/GenBank/DDBJ databases">
        <title>Genomic Encyclopedia of Archaeal and Bacterial Type Strains, Phase II (KMG-II): from individual species to whole genera.</title>
        <authorList>
            <person name="Goeker M."/>
        </authorList>
    </citation>
    <scope>NUCLEOTIDE SEQUENCE [LARGE SCALE GENOMIC DNA]</scope>
    <source>
        <strain evidence="7 8">DSM 21851</strain>
    </source>
</reference>
<name>A0A327X9H9_LARAB</name>
<organism evidence="7 8">
    <name type="scientific">Larkinella arboricola</name>
    <dbReference type="NCBI Taxonomy" id="643671"/>
    <lineage>
        <taxon>Bacteria</taxon>
        <taxon>Pseudomonadati</taxon>
        <taxon>Bacteroidota</taxon>
        <taxon>Cytophagia</taxon>
        <taxon>Cytophagales</taxon>
        <taxon>Spirosomataceae</taxon>
        <taxon>Larkinella</taxon>
    </lineage>
</organism>
<dbReference type="InterPro" id="IPR006311">
    <property type="entry name" value="TAT_signal"/>
</dbReference>
<gene>
    <name evidence="7" type="ORF">LX87_00633</name>
</gene>
<evidence type="ECO:0000313" key="7">
    <source>
        <dbReference type="EMBL" id="RAK02513.1"/>
    </source>
</evidence>
<keyword evidence="3 7" id="KW-0808">Transferase</keyword>
<dbReference type="SUPFAM" id="SSF53383">
    <property type="entry name" value="PLP-dependent transferases"/>
    <property type="match status" value="1"/>
</dbReference>
<dbReference type="GO" id="GO:0030170">
    <property type="term" value="F:pyridoxal phosphate binding"/>
    <property type="evidence" value="ECO:0007669"/>
    <property type="project" value="InterPro"/>
</dbReference>
<proteinExistence type="inferred from homology"/>
<evidence type="ECO:0000256" key="2">
    <source>
        <dbReference type="ARBA" id="ARBA00022576"/>
    </source>
</evidence>
<evidence type="ECO:0000256" key="5">
    <source>
        <dbReference type="SAM" id="MobiDB-lite"/>
    </source>
</evidence>
<dbReference type="GO" id="GO:0008483">
    <property type="term" value="F:transaminase activity"/>
    <property type="evidence" value="ECO:0007669"/>
    <property type="project" value="UniProtKB-KW"/>
</dbReference>
<evidence type="ECO:0000259" key="6">
    <source>
        <dbReference type="Pfam" id="PF00155"/>
    </source>
</evidence>
<dbReference type="OrthoDB" id="9813612at2"/>
<sequence length="382" mass="42136">MSLNRREWLRSGLLAGVGLAAAPAAYCEPWLDKPELAGTLPPTTPKGALKARLSSNENPYGPSPKALKAITEAAPDGFLYPFQYSMQLQKMIAEEEGVSPEQILLSSGSGSLLHATALEFSHKNPGGSVLSADPTYEQLVRAAVMHGMNWDKVPLTSGTYDHNLEEMEKRMNDKTSLVYLCNPNNPTGVTMNPESLRAFVDRVSAKKPVFVDEAYIHYTGDPKKYTVIENIRKGQNVMVAKTFSKIYGMAGLRLGYLVGQPDMLKSISKWGGGAGNLSMTTLRAGLACFKDDEFIKYSLSKGVEAREFLYATLKQNGYTYLPSGTNFVLFPIRMKGEDFTKKMMDNGVSVRQWKFDGQFWCRVSLGTMDQMKAFADALKVVS</sequence>
<dbReference type="EMBL" id="QLMC01000001">
    <property type="protein sequence ID" value="RAK02513.1"/>
    <property type="molecule type" value="Genomic_DNA"/>
</dbReference>
<dbReference type="InterPro" id="IPR015424">
    <property type="entry name" value="PyrdxlP-dep_Trfase"/>
</dbReference>
<comment type="similarity">
    <text evidence="1">Belongs to the class-II pyridoxal-phosphate-dependent aminotransferase family. Histidinol-phosphate aminotransferase subfamily.</text>
</comment>
<keyword evidence="4" id="KW-0663">Pyridoxal phosphate</keyword>
<accession>A0A327X9H9</accession>
<evidence type="ECO:0000256" key="1">
    <source>
        <dbReference type="ARBA" id="ARBA00007970"/>
    </source>
</evidence>
<evidence type="ECO:0000313" key="8">
    <source>
        <dbReference type="Proteomes" id="UP000248790"/>
    </source>
</evidence>
<dbReference type="PANTHER" id="PTHR43643">
    <property type="entry name" value="HISTIDINOL-PHOSPHATE AMINOTRANSFERASE 2"/>
    <property type="match status" value="1"/>
</dbReference>
<dbReference type="InterPro" id="IPR015421">
    <property type="entry name" value="PyrdxlP-dep_Trfase_major"/>
</dbReference>
<dbReference type="InterPro" id="IPR050106">
    <property type="entry name" value="HistidinolP_aminotransfase"/>
</dbReference>
<protein>
    <submittedName>
        <fullName evidence="7">Histidinol-phosphate aminotransferase</fullName>
    </submittedName>
</protein>
<keyword evidence="8" id="KW-1185">Reference proteome</keyword>
<evidence type="ECO:0000256" key="4">
    <source>
        <dbReference type="ARBA" id="ARBA00022898"/>
    </source>
</evidence>
<dbReference type="AlphaFoldDB" id="A0A327X9H9"/>
<dbReference type="PROSITE" id="PS51318">
    <property type="entry name" value="TAT"/>
    <property type="match status" value="1"/>
</dbReference>
<dbReference type="CDD" id="cd00609">
    <property type="entry name" value="AAT_like"/>
    <property type="match status" value="1"/>
</dbReference>
<dbReference type="InterPro" id="IPR015422">
    <property type="entry name" value="PyrdxlP-dep_Trfase_small"/>
</dbReference>
<dbReference type="Pfam" id="PF00155">
    <property type="entry name" value="Aminotran_1_2"/>
    <property type="match status" value="1"/>
</dbReference>
<comment type="caution">
    <text evidence="7">The sequence shown here is derived from an EMBL/GenBank/DDBJ whole genome shotgun (WGS) entry which is preliminary data.</text>
</comment>
<feature type="domain" description="Aminotransferase class I/classII large" evidence="6">
    <location>
        <begin position="52"/>
        <end position="378"/>
    </location>
</feature>
<dbReference type="Proteomes" id="UP000248790">
    <property type="component" value="Unassembled WGS sequence"/>
</dbReference>
<dbReference type="PANTHER" id="PTHR43643:SF3">
    <property type="entry name" value="HISTIDINOL-PHOSPHATE AMINOTRANSFERASE"/>
    <property type="match status" value="1"/>
</dbReference>
<dbReference type="InterPro" id="IPR004839">
    <property type="entry name" value="Aminotransferase_I/II_large"/>
</dbReference>
<dbReference type="Gene3D" id="3.90.1150.10">
    <property type="entry name" value="Aspartate Aminotransferase, domain 1"/>
    <property type="match status" value="1"/>
</dbReference>
<dbReference type="RefSeq" id="WP_111626707.1">
    <property type="nucleotide sequence ID" value="NZ_QLMC01000001.1"/>
</dbReference>
<keyword evidence="2 7" id="KW-0032">Aminotransferase</keyword>
<evidence type="ECO:0000256" key="3">
    <source>
        <dbReference type="ARBA" id="ARBA00022679"/>
    </source>
</evidence>
<feature type="region of interest" description="Disordered" evidence="5">
    <location>
        <begin position="38"/>
        <end position="61"/>
    </location>
</feature>